<proteinExistence type="predicted"/>
<sequence length="177" mass="19645">MTNRGASWNSPTVSVQPSMSRTAPTSTNRGASWNSPTMSVPPSMTRTAPISTNWIQWQAALFSDRSRSNLQHLDGGGPVWRGQGERLAQHDRFAGGSTHVWGGICFHHRTPPHSILGPANTQTYVNDGLHAIISFPELRHHRSHVFQHDSARAYTARATEQLSQEEDMTLVRTKVIL</sequence>
<dbReference type="GO" id="GO:0003676">
    <property type="term" value="F:nucleic acid binding"/>
    <property type="evidence" value="ECO:0007669"/>
    <property type="project" value="InterPro"/>
</dbReference>
<evidence type="ECO:0000313" key="3">
    <source>
        <dbReference type="Proteomes" id="UP001283361"/>
    </source>
</evidence>
<comment type="caution">
    <text evidence="2">The sequence shown here is derived from an EMBL/GenBank/DDBJ whole genome shotgun (WGS) entry which is preliminary data.</text>
</comment>
<accession>A0AAE0ZHJ7</accession>
<dbReference type="EMBL" id="JAWDGP010003903">
    <property type="protein sequence ID" value="KAK3769583.1"/>
    <property type="molecule type" value="Genomic_DNA"/>
</dbReference>
<evidence type="ECO:0000256" key="1">
    <source>
        <dbReference type="SAM" id="MobiDB-lite"/>
    </source>
</evidence>
<dbReference type="Gene3D" id="3.30.420.10">
    <property type="entry name" value="Ribonuclease H-like superfamily/Ribonuclease H"/>
    <property type="match status" value="1"/>
</dbReference>
<feature type="region of interest" description="Disordered" evidence="1">
    <location>
        <begin position="1"/>
        <end position="44"/>
    </location>
</feature>
<dbReference type="InterPro" id="IPR036397">
    <property type="entry name" value="RNaseH_sf"/>
</dbReference>
<name>A0AAE0ZHJ7_9GAST</name>
<organism evidence="2 3">
    <name type="scientific">Elysia crispata</name>
    <name type="common">lettuce slug</name>
    <dbReference type="NCBI Taxonomy" id="231223"/>
    <lineage>
        <taxon>Eukaryota</taxon>
        <taxon>Metazoa</taxon>
        <taxon>Spiralia</taxon>
        <taxon>Lophotrochozoa</taxon>
        <taxon>Mollusca</taxon>
        <taxon>Gastropoda</taxon>
        <taxon>Heterobranchia</taxon>
        <taxon>Euthyneura</taxon>
        <taxon>Panpulmonata</taxon>
        <taxon>Sacoglossa</taxon>
        <taxon>Placobranchoidea</taxon>
        <taxon>Plakobranchidae</taxon>
        <taxon>Elysia</taxon>
    </lineage>
</organism>
<dbReference type="AlphaFoldDB" id="A0AAE0ZHJ7"/>
<dbReference type="Proteomes" id="UP001283361">
    <property type="component" value="Unassembled WGS sequence"/>
</dbReference>
<protein>
    <submittedName>
        <fullName evidence="2">Uncharacterized protein</fullName>
    </submittedName>
</protein>
<evidence type="ECO:0000313" key="2">
    <source>
        <dbReference type="EMBL" id="KAK3769583.1"/>
    </source>
</evidence>
<gene>
    <name evidence="2" type="ORF">RRG08_007986</name>
</gene>
<reference evidence="2" key="1">
    <citation type="journal article" date="2023" name="G3 (Bethesda)">
        <title>A reference genome for the long-term kleptoplast-retaining sea slug Elysia crispata morphotype clarki.</title>
        <authorList>
            <person name="Eastman K.E."/>
            <person name="Pendleton A.L."/>
            <person name="Shaikh M.A."/>
            <person name="Suttiyut T."/>
            <person name="Ogas R."/>
            <person name="Tomko P."/>
            <person name="Gavelis G."/>
            <person name="Widhalm J.R."/>
            <person name="Wisecaver J.H."/>
        </authorList>
    </citation>
    <scope>NUCLEOTIDE SEQUENCE</scope>
    <source>
        <strain evidence="2">ECLA1</strain>
    </source>
</reference>
<keyword evidence="3" id="KW-1185">Reference proteome</keyword>